<dbReference type="InterPro" id="IPR016024">
    <property type="entry name" value="ARM-type_fold"/>
</dbReference>
<evidence type="ECO:0000256" key="4">
    <source>
        <dbReference type="SAM" id="MobiDB-lite"/>
    </source>
</evidence>
<protein>
    <submittedName>
        <fullName evidence="8">Uncharacterized protein</fullName>
    </submittedName>
</protein>
<dbReference type="SUPFAM" id="SSF48371">
    <property type="entry name" value="ARM repeat"/>
    <property type="match status" value="1"/>
</dbReference>
<evidence type="ECO:0000313" key="9">
    <source>
        <dbReference type="Proteomes" id="UP000184330"/>
    </source>
</evidence>
<name>A0A1L7X8C2_9HELO</name>
<dbReference type="InterPro" id="IPR051954">
    <property type="entry name" value="tRNA_methyltransferase_THADA"/>
</dbReference>
<evidence type="ECO:0000259" key="6">
    <source>
        <dbReference type="Pfam" id="PF25150"/>
    </source>
</evidence>
<dbReference type="OrthoDB" id="73997at2759"/>
<gene>
    <name evidence="8" type="ORF">PAC_11175</name>
</gene>
<dbReference type="PANTHER" id="PTHR14387:SF0">
    <property type="entry name" value="DUF2428 DOMAIN-CONTAINING PROTEIN"/>
    <property type="match status" value="1"/>
</dbReference>
<sequence>MMQECGPAGDAMASVKQEPPFDDRQLVKWIENQSLEEQERIATQCLKHLLEKAAQPRHASGNACIKLCYFLEQCRRSNSSSLRDFAFCKDPCLELFNFYIEWNEKNQNRSMRQVLELVSSLVARNPDEATALTLKTTIAQRTVAIITHQAAQPLVKPAFKCLEYLVGKGTIPADNLIDIYESRKGLRNRDIELKSPETREKSWDMFVSETFEWMVFPDVSPAAGKFLVTIFRALKDQKASYEGTKDFYSASWQRWISNGLDKNPDALENVKNHLFPPLFKLDRAGSIVFLKDLNSKSQSLEVATEDAGAHALLRLSAMEMGKKSGLVVEPATLEYLNTAKKASTAVTLAEGTLMPLVLHASDTVRSLAFSVLVSSLSSTRPFSRVAIDIFKSCMDVLYSNPDPKFRNEVLSNTKHMIERLRGATSLMSREVENLSYRPREDEKLDESLNQKQVNLQEEVVTLLQDHQDFIAWYLQFLLGEFIPTASYQRHIMALKATILLLHSGIDNSMSQPVRNLGNATSWPFTIHFFTPGVIRLLMDLLLDPFEDVRSTAADILRLASPASFEVNITNQCLMPANDVLEAEEPARSTATMIDKIEGADRVDIGHPSGKDFVSEKNHPESDNKRSLGVLTDFIENAKAVSTQTGRADYADGLACSFELLYRLQPSADARTNIVSQLIDDLEKKIQIAENNLGQAVLGAPIHGNFAALRLIWDSSAFVCDNSDQQTASNWTRSSLDSLQSRITIACIRTWGAVKKILCNDSPEGHLLEDLEDVDVVDTKNILSYSFRAIHESRQSLCLTGYALEFANPSSNLLRSLVAKRKLSGPDGSALLPLDLFQYIGDLTFDQLSNLRHRGAFSTVSLTFATCCALTQYKARETSMASQTSGATKLQEWYEKALQCVQEQASTTRRSAGIPAMLTSIMGARSEEVPFANTMNDLMNIAWEDIAVTESEATNIPQVHALNSLREAFKSSSIGALCEPYIGDSLRLTVHCLRSEVWAIRNCGLLLFRSLTDLLLGTSVGKAEIDNGWDGKSTKIQYERYPELGTTLEELLAFPQDPNEKYQPEIVLPALDIIRRAGPPDGDSERMFQLVVEHLNCPIWDVRQMAARALCALTMGDDFRDRIIRVLANTEERVNFRHGCLVAARCIIDREASLNPIEVADAFEDIAAIWEDQWISECSNQARSFILAELLRVRSAMLSAALAASKIPATFDNFSVEDIKAYAKQALDTTECPELYQAFIEQLLLLAALNKMPYTLAFAATQLDPDSALQMLDHVSKHFGSDIELTKITDMYAFIYEHQNDSDVRAATLSHFSNTLERKYNQNTPKDEELSKSVLRIRAFPSQLEDSPTLRNARINFSGWIMLFKLLKISRTDTRTKDTTSEEFREWAEMLKDSGEARKDFDTRLAGAKAMEFVFTNIKVENTRNPELLPIHLILYDTLNDDDSEIREIGARIVSLMARQSLVALAATRWLTQELLLPIYGTSPLFVWNVVCRMAGTKTNIYRIPNFRLLSVNTQLTSAFVRDADLFAIEKDNLYVDEVRELDLWTRIFNKLPRQNDNDNEVSPWLRDSINALLDWATEGLAHVNAYNAHEMKFCWDSNPSTFAVYARIISCSQAVIEHMGYIKVGRIAALKPAYSIWSEKYLKIVDLLHQWESLALKQRTHGSLLRRLYDRDPEDSFFRSRLLVQLIAPIEPSPDRY</sequence>
<comment type="similarity">
    <text evidence="1">Belongs to the THADA family.</text>
</comment>
<dbReference type="Pfam" id="PF26523">
    <property type="entry name" value="Trm732_C"/>
    <property type="match status" value="1"/>
</dbReference>
<feature type="domain" description="tRNA (32-2'-O)-methyltransferase regulator THADA-like TPR repeats region" evidence="6">
    <location>
        <begin position="251"/>
        <end position="549"/>
    </location>
</feature>
<feature type="coiled-coil region" evidence="3">
    <location>
        <begin position="671"/>
        <end position="698"/>
    </location>
</feature>
<dbReference type="Gene3D" id="1.25.10.10">
    <property type="entry name" value="Leucine-rich Repeat Variant"/>
    <property type="match status" value="1"/>
</dbReference>
<dbReference type="InterPro" id="IPR056842">
    <property type="entry name" value="THADA-like_TPR_C"/>
</dbReference>
<dbReference type="Proteomes" id="UP000184330">
    <property type="component" value="Unassembled WGS sequence"/>
</dbReference>
<evidence type="ECO:0000256" key="2">
    <source>
        <dbReference type="ARBA" id="ARBA00022694"/>
    </source>
</evidence>
<dbReference type="GO" id="GO:0005829">
    <property type="term" value="C:cytosol"/>
    <property type="evidence" value="ECO:0007669"/>
    <property type="project" value="TreeGrafter"/>
</dbReference>
<dbReference type="InterPro" id="IPR019442">
    <property type="entry name" value="THADA/TRM732_DUF2428"/>
</dbReference>
<feature type="region of interest" description="Disordered" evidence="4">
    <location>
        <begin position="603"/>
        <end position="624"/>
    </location>
</feature>
<dbReference type="PANTHER" id="PTHR14387">
    <property type="entry name" value="THADA/DEATH RECEPTOR INTERACTING PROTEIN"/>
    <property type="match status" value="1"/>
</dbReference>
<dbReference type="InterPro" id="IPR011989">
    <property type="entry name" value="ARM-like"/>
</dbReference>
<evidence type="ECO:0000256" key="3">
    <source>
        <dbReference type="SAM" id="Coils"/>
    </source>
</evidence>
<dbReference type="InterPro" id="IPR056843">
    <property type="entry name" value="THADA-like_TPR"/>
</dbReference>
<dbReference type="Pfam" id="PF25151">
    <property type="entry name" value="TPR_Trm732_C"/>
    <property type="match status" value="1"/>
</dbReference>
<dbReference type="Pfam" id="PF25150">
    <property type="entry name" value="TPR_Trm732"/>
    <property type="match status" value="1"/>
</dbReference>
<proteinExistence type="inferred from homology"/>
<dbReference type="GO" id="GO:0030488">
    <property type="term" value="P:tRNA methylation"/>
    <property type="evidence" value="ECO:0007669"/>
    <property type="project" value="TreeGrafter"/>
</dbReference>
<dbReference type="EMBL" id="FJOG01000018">
    <property type="protein sequence ID" value="CZR61279.1"/>
    <property type="molecule type" value="Genomic_DNA"/>
</dbReference>
<evidence type="ECO:0000259" key="7">
    <source>
        <dbReference type="Pfam" id="PF25151"/>
    </source>
</evidence>
<reference evidence="8 9" key="1">
    <citation type="submission" date="2016-03" db="EMBL/GenBank/DDBJ databases">
        <authorList>
            <person name="Ploux O."/>
        </authorList>
    </citation>
    <scope>NUCLEOTIDE SEQUENCE [LARGE SCALE GENOMIC DNA]</scope>
    <source>
        <strain evidence="8 9">UAMH 11012</strain>
    </source>
</reference>
<keyword evidence="9" id="KW-1185">Reference proteome</keyword>
<feature type="domain" description="DUF2428" evidence="5">
    <location>
        <begin position="738"/>
        <end position="998"/>
    </location>
</feature>
<feature type="domain" description="tRNA (32-2'-O)-methyltransferase regulator THADA-like C-terminal TPR repeats region" evidence="7">
    <location>
        <begin position="1000"/>
        <end position="1144"/>
    </location>
</feature>
<organism evidence="8 9">
    <name type="scientific">Phialocephala subalpina</name>
    <dbReference type="NCBI Taxonomy" id="576137"/>
    <lineage>
        <taxon>Eukaryota</taxon>
        <taxon>Fungi</taxon>
        <taxon>Dikarya</taxon>
        <taxon>Ascomycota</taxon>
        <taxon>Pezizomycotina</taxon>
        <taxon>Leotiomycetes</taxon>
        <taxon>Helotiales</taxon>
        <taxon>Mollisiaceae</taxon>
        <taxon>Phialocephala</taxon>
        <taxon>Phialocephala fortinii species complex</taxon>
    </lineage>
</organism>
<dbReference type="Pfam" id="PF10350">
    <property type="entry name" value="DUF2428"/>
    <property type="match status" value="1"/>
</dbReference>
<evidence type="ECO:0000256" key="1">
    <source>
        <dbReference type="ARBA" id="ARBA00010409"/>
    </source>
</evidence>
<keyword evidence="2" id="KW-0819">tRNA processing</keyword>
<keyword evidence="3" id="KW-0175">Coiled coil</keyword>
<evidence type="ECO:0000259" key="5">
    <source>
        <dbReference type="Pfam" id="PF10350"/>
    </source>
</evidence>
<evidence type="ECO:0000313" key="8">
    <source>
        <dbReference type="EMBL" id="CZR61279.1"/>
    </source>
</evidence>
<dbReference type="STRING" id="576137.A0A1L7X8C2"/>
<accession>A0A1L7X8C2</accession>